<sequence>MVLTRAAAARLAAVASDPAAEDSLNAEQQTPSSSLAKGRRTKRAGTATKQQEGAARTSELQDGPEQVDPLEKEMRRFEAELEALSCCGDEDEEVESMGMPESAAHCKKESGAAIAGVKRLQDKQLKQSAEVSNNSSNQVHVKAESRIMSKERTSQAEGNAGAVLSAGPQLYDKQSEDSVKEASFPGPEGVMAKEQEQNAGDADAKPAQTSLVPTTRLVLSRKERAVRARVLKEALVNVDEKQRKWQDFAAVKQLQKSGQERTAADATFEQLSEQSSSSGEGWVFGKKVAFSFKPKSSSPAKKGSKSLVKSPTKLPSHSKPPQDAAPASVDTPSAQEGSGETPSQAVEQTPLPAPRPTLALTTPAVEAQARSGNPVLDLRFLFPKATPPEPSTPHSSGDTATNPINISPGERSSGDSGDAFSLSAQGEGESSESGGAAMSSEDAFATEVCATPAPALGGFASPFSVESASPALKEILRTAHSFATERGAASPSPSPLNPNPNRDPNPNPGAGQQRGRRESYSDVFASPELVNIFKGARQTVVQKSGPERAQTELEKITQAAREYAASRAQLAVEKSPLGVRCQRESELALSFAEKLQLADPTAEPTSWGGYSQGEWGESGVSVEQSAANVALDGSDGSWNQSVRLFDGQTVKVSPFPASNQAAPPVGQVAEPSPENLVFDVSHERGTKAVRSFDGRTVEVHSGSAFANHVPPPVGHVSDGPKERAGTLYVVVDTNCYLSASDMPAVRRIYEAAQSVADGAQCYEWHGAEGVVIVVPNAVIRELDGLKLNPNTSGMARAALRFLSHGCKARPSSIKLAGPEKMVQVEPIKNGPPEFSGADDAILGCCLYMDRNEGEAVLLTNDVALQLKAMMYGLEATSAAEFLAQRLVRLDQPTSNWATQMRQVVAMREAAARKLPHGQGIPAC</sequence>
<evidence type="ECO:0000313" key="3">
    <source>
        <dbReference type="EMBL" id="GAQ77977.1"/>
    </source>
</evidence>
<feature type="compositionally biased region" description="Low complexity" evidence="1">
    <location>
        <begin position="269"/>
        <end position="280"/>
    </location>
</feature>
<organism evidence="3 4">
    <name type="scientific">Klebsormidium nitens</name>
    <name type="common">Green alga</name>
    <name type="synonym">Ulothrix nitens</name>
    <dbReference type="NCBI Taxonomy" id="105231"/>
    <lineage>
        <taxon>Eukaryota</taxon>
        <taxon>Viridiplantae</taxon>
        <taxon>Streptophyta</taxon>
        <taxon>Klebsormidiophyceae</taxon>
        <taxon>Klebsormidiales</taxon>
        <taxon>Klebsormidiaceae</taxon>
        <taxon>Klebsormidium</taxon>
    </lineage>
</organism>
<name>A0A0U9HI77_KLENI</name>
<feature type="compositionally biased region" description="Basic and acidic residues" evidence="1">
    <location>
        <begin position="141"/>
        <end position="154"/>
    </location>
</feature>
<dbReference type="Proteomes" id="UP000054558">
    <property type="component" value="Unassembled WGS sequence"/>
</dbReference>
<protein>
    <recommendedName>
        <fullName evidence="2">PIN domain-containing protein</fullName>
    </recommendedName>
</protein>
<dbReference type="STRING" id="105231.A0A0U9HI77"/>
<dbReference type="PANTHER" id="PTHR16161">
    <property type="entry name" value="TRANSCRIPTIONAL PROTEIN SWT1"/>
    <property type="match status" value="1"/>
</dbReference>
<feature type="domain" description="PIN" evidence="2">
    <location>
        <begin position="729"/>
        <end position="877"/>
    </location>
</feature>
<dbReference type="Gene3D" id="3.40.50.1010">
    <property type="entry name" value="5'-nuclease"/>
    <property type="match status" value="1"/>
</dbReference>
<keyword evidence="4" id="KW-1185">Reference proteome</keyword>
<dbReference type="PANTHER" id="PTHR16161:SF0">
    <property type="entry name" value="TRANSCRIPTIONAL PROTEIN SWT1"/>
    <property type="match status" value="1"/>
</dbReference>
<dbReference type="EMBL" id="DF236955">
    <property type="protein sequence ID" value="GAQ77977.1"/>
    <property type="molecule type" value="Genomic_DNA"/>
</dbReference>
<proteinExistence type="predicted"/>
<feature type="compositionally biased region" description="Polar residues" evidence="1">
    <location>
        <begin position="392"/>
        <end position="405"/>
    </location>
</feature>
<feature type="compositionally biased region" description="Polar residues" evidence="1">
    <location>
        <begin position="330"/>
        <end position="347"/>
    </location>
</feature>
<feature type="region of interest" description="Disordered" evidence="1">
    <location>
        <begin position="125"/>
        <end position="211"/>
    </location>
</feature>
<feature type="region of interest" description="Disordered" evidence="1">
    <location>
        <begin position="12"/>
        <end position="75"/>
    </location>
</feature>
<dbReference type="AlphaFoldDB" id="A0A0U9HI77"/>
<gene>
    <name evidence="3" type="ORF">KFL_000060420</name>
</gene>
<feature type="compositionally biased region" description="Polar residues" evidence="1">
    <location>
        <begin position="25"/>
        <end position="35"/>
    </location>
</feature>
<evidence type="ECO:0000259" key="2">
    <source>
        <dbReference type="Pfam" id="PF13638"/>
    </source>
</evidence>
<dbReference type="OrthoDB" id="2017974at2759"/>
<dbReference type="SUPFAM" id="SSF88723">
    <property type="entry name" value="PIN domain-like"/>
    <property type="match status" value="1"/>
</dbReference>
<feature type="compositionally biased region" description="Polar residues" evidence="1">
    <location>
        <begin position="126"/>
        <end position="139"/>
    </location>
</feature>
<feature type="region of interest" description="Disordered" evidence="1">
    <location>
        <begin position="476"/>
        <end position="521"/>
    </location>
</feature>
<feature type="region of interest" description="Disordered" evidence="1">
    <location>
        <begin position="256"/>
        <end position="280"/>
    </location>
</feature>
<dbReference type="Pfam" id="PF13638">
    <property type="entry name" value="PIN_4"/>
    <property type="match status" value="1"/>
</dbReference>
<feature type="region of interest" description="Disordered" evidence="1">
    <location>
        <begin position="293"/>
        <end position="442"/>
    </location>
</feature>
<evidence type="ECO:0000313" key="4">
    <source>
        <dbReference type="Proteomes" id="UP000054558"/>
    </source>
</evidence>
<feature type="compositionally biased region" description="Pro residues" evidence="1">
    <location>
        <begin position="492"/>
        <end position="507"/>
    </location>
</feature>
<dbReference type="InterPro" id="IPR002716">
    <property type="entry name" value="PIN_dom"/>
</dbReference>
<dbReference type="InterPro" id="IPR052626">
    <property type="entry name" value="SWT1_Regulator"/>
</dbReference>
<feature type="compositionally biased region" description="Low complexity" evidence="1">
    <location>
        <begin position="421"/>
        <end position="442"/>
    </location>
</feature>
<dbReference type="InterPro" id="IPR029060">
    <property type="entry name" value="PIN-like_dom_sf"/>
</dbReference>
<evidence type="ECO:0000256" key="1">
    <source>
        <dbReference type="SAM" id="MobiDB-lite"/>
    </source>
</evidence>
<reference evidence="3 4" key="1">
    <citation type="journal article" date="2014" name="Nat. Commun.">
        <title>Klebsormidium flaccidum genome reveals primary factors for plant terrestrial adaptation.</title>
        <authorList>
            <person name="Hori K."/>
            <person name="Maruyama F."/>
            <person name="Fujisawa T."/>
            <person name="Togashi T."/>
            <person name="Yamamoto N."/>
            <person name="Seo M."/>
            <person name="Sato S."/>
            <person name="Yamada T."/>
            <person name="Mori H."/>
            <person name="Tajima N."/>
            <person name="Moriyama T."/>
            <person name="Ikeuchi M."/>
            <person name="Watanabe M."/>
            <person name="Wada H."/>
            <person name="Kobayashi K."/>
            <person name="Saito M."/>
            <person name="Masuda T."/>
            <person name="Sasaki-Sekimoto Y."/>
            <person name="Mashiguchi K."/>
            <person name="Awai K."/>
            <person name="Shimojima M."/>
            <person name="Masuda S."/>
            <person name="Iwai M."/>
            <person name="Nobusawa T."/>
            <person name="Narise T."/>
            <person name="Kondo S."/>
            <person name="Saito H."/>
            <person name="Sato R."/>
            <person name="Murakawa M."/>
            <person name="Ihara Y."/>
            <person name="Oshima-Yamada Y."/>
            <person name="Ohtaka K."/>
            <person name="Satoh M."/>
            <person name="Sonobe K."/>
            <person name="Ishii M."/>
            <person name="Ohtani R."/>
            <person name="Kanamori-Sato M."/>
            <person name="Honoki R."/>
            <person name="Miyazaki D."/>
            <person name="Mochizuki H."/>
            <person name="Umetsu J."/>
            <person name="Higashi K."/>
            <person name="Shibata D."/>
            <person name="Kamiya Y."/>
            <person name="Sato N."/>
            <person name="Nakamura Y."/>
            <person name="Tabata S."/>
            <person name="Ida S."/>
            <person name="Kurokawa K."/>
            <person name="Ohta H."/>
        </authorList>
    </citation>
    <scope>NUCLEOTIDE SEQUENCE [LARGE SCALE GENOMIC DNA]</scope>
    <source>
        <strain evidence="3 4">NIES-2285</strain>
    </source>
</reference>
<accession>A0A0U9HI77</accession>